<comment type="caution">
    <text evidence="8">The sequence shown here is derived from an EMBL/GenBank/DDBJ whole genome shotgun (WGS) entry which is preliminary data.</text>
</comment>
<dbReference type="InterPro" id="IPR013342">
    <property type="entry name" value="Mandelate_racemase_C"/>
</dbReference>
<evidence type="ECO:0000313" key="8">
    <source>
        <dbReference type="EMBL" id="TGA96067.1"/>
    </source>
</evidence>
<dbReference type="EMBL" id="SRJD01000031">
    <property type="protein sequence ID" value="TGA96067.1"/>
    <property type="molecule type" value="Genomic_DNA"/>
</dbReference>
<evidence type="ECO:0000256" key="2">
    <source>
        <dbReference type="ARBA" id="ARBA00022723"/>
    </source>
</evidence>
<accession>A0A4Z0GIL6</accession>
<dbReference type="AlphaFoldDB" id="A0A4Z0GIL6"/>
<dbReference type="SFLD" id="SFLDS00001">
    <property type="entry name" value="Enolase"/>
    <property type="match status" value="1"/>
</dbReference>
<dbReference type="InterPro" id="IPR029017">
    <property type="entry name" value="Enolase-like_N"/>
</dbReference>
<evidence type="ECO:0000256" key="4">
    <source>
        <dbReference type="ARBA" id="ARBA00023239"/>
    </source>
</evidence>
<keyword evidence="3" id="KW-0460">Magnesium</keyword>
<dbReference type="InterPro" id="IPR013341">
    <property type="entry name" value="Mandelate_racemase_N_dom"/>
</dbReference>
<dbReference type="SUPFAM" id="SSF54826">
    <property type="entry name" value="Enolase N-terminal domain-like"/>
    <property type="match status" value="1"/>
</dbReference>
<dbReference type="InterPro" id="IPR029065">
    <property type="entry name" value="Enolase_C-like"/>
</dbReference>
<dbReference type="SFLD" id="SFLDF00009">
    <property type="entry name" value="o-succinylbenzoate_synthase"/>
    <property type="match status" value="1"/>
</dbReference>
<gene>
    <name evidence="8" type="primary">menC</name>
    <name evidence="8" type="ORF">E4665_16690</name>
</gene>
<dbReference type="GO" id="GO:0016854">
    <property type="term" value="F:racemase and epimerase activity"/>
    <property type="evidence" value="ECO:0007669"/>
    <property type="project" value="UniProtKB-ARBA"/>
</dbReference>
<dbReference type="SFLD" id="SFLDG00180">
    <property type="entry name" value="muconate_cycloisomerase"/>
    <property type="match status" value="1"/>
</dbReference>
<name>A0A4Z0GIL6_9BACL</name>
<dbReference type="OrthoDB" id="9774531at2"/>
<dbReference type="EC" id="4.2.1.113" evidence="5 6"/>
<dbReference type="Pfam" id="PF13378">
    <property type="entry name" value="MR_MLE_C"/>
    <property type="match status" value="1"/>
</dbReference>
<dbReference type="UniPathway" id="UPA01057">
    <property type="reaction ID" value="UER00165"/>
</dbReference>
<dbReference type="RefSeq" id="WP_135349938.1">
    <property type="nucleotide sequence ID" value="NZ_SRJD01000031.1"/>
</dbReference>
<feature type="domain" description="Mandelate racemase/muconate lactonizing enzyme C-terminal" evidence="7">
    <location>
        <begin position="142"/>
        <end position="234"/>
    </location>
</feature>
<dbReference type="SUPFAM" id="SSF51604">
    <property type="entry name" value="Enolase C-terminal domain-like"/>
    <property type="match status" value="1"/>
</dbReference>
<dbReference type="Gene3D" id="3.30.390.10">
    <property type="entry name" value="Enolase-like, N-terminal domain"/>
    <property type="match status" value="1"/>
</dbReference>
<keyword evidence="9" id="KW-1185">Reference proteome</keyword>
<evidence type="ECO:0000313" key="9">
    <source>
        <dbReference type="Proteomes" id="UP000298347"/>
    </source>
</evidence>
<keyword evidence="2" id="KW-0479">Metal-binding</keyword>
<protein>
    <recommendedName>
        <fullName evidence="5 6">o-succinylbenzoate synthase</fullName>
        <ecNumber evidence="5 6">4.2.1.113</ecNumber>
    </recommendedName>
</protein>
<comment type="cofactor">
    <cofactor evidence="1">
        <name>a divalent metal cation</name>
        <dbReference type="ChEBI" id="CHEBI:60240"/>
    </cofactor>
</comment>
<dbReference type="PANTHER" id="PTHR48073">
    <property type="entry name" value="O-SUCCINYLBENZOATE SYNTHASE-RELATED"/>
    <property type="match status" value="1"/>
</dbReference>
<dbReference type="UniPathway" id="UPA00079"/>
<keyword evidence="4 8" id="KW-0456">Lyase</keyword>
<dbReference type="Gene3D" id="3.20.20.120">
    <property type="entry name" value="Enolase-like C-terminal domain"/>
    <property type="match status" value="1"/>
</dbReference>
<organism evidence="8 9">
    <name type="scientific">Sporolactobacillus shoreae</name>
    <dbReference type="NCBI Taxonomy" id="1465501"/>
    <lineage>
        <taxon>Bacteria</taxon>
        <taxon>Bacillati</taxon>
        <taxon>Bacillota</taxon>
        <taxon>Bacilli</taxon>
        <taxon>Bacillales</taxon>
        <taxon>Sporolactobacillaceae</taxon>
        <taxon>Sporolactobacillus</taxon>
    </lineage>
</organism>
<dbReference type="InterPro" id="IPR010197">
    <property type="entry name" value="OSBS/NAAAR"/>
</dbReference>
<evidence type="ECO:0000256" key="5">
    <source>
        <dbReference type="ARBA" id="ARBA00029491"/>
    </source>
</evidence>
<dbReference type="GO" id="GO:0043748">
    <property type="term" value="F:O-succinylbenzoate synthase activity"/>
    <property type="evidence" value="ECO:0007669"/>
    <property type="project" value="UniProtKB-EC"/>
</dbReference>
<dbReference type="Pfam" id="PF02746">
    <property type="entry name" value="MR_MLE_N"/>
    <property type="match status" value="1"/>
</dbReference>
<reference evidence="8 9" key="1">
    <citation type="journal article" date="2015" name="Int. J. Syst. Evol. Microbiol.">
        <title>Sporolactobacillus shoreae sp. nov. and Sporolactobacillus spathodeae sp. nov., two spore-forming lactic acid bacteria isolated from tree barks in Thailand.</title>
        <authorList>
            <person name="Thamacharoensuk T."/>
            <person name="Kitahara M."/>
            <person name="Ohkuma M."/>
            <person name="Thongchul N."/>
            <person name="Tanasupawat S."/>
        </authorList>
    </citation>
    <scope>NUCLEOTIDE SEQUENCE [LARGE SCALE GENOMIC DNA]</scope>
    <source>
        <strain evidence="8 9">BK92</strain>
    </source>
</reference>
<evidence type="ECO:0000256" key="6">
    <source>
        <dbReference type="NCBIfam" id="TIGR01928"/>
    </source>
</evidence>
<evidence type="ECO:0000259" key="7">
    <source>
        <dbReference type="SMART" id="SM00922"/>
    </source>
</evidence>
<dbReference type="GO" id="GO:0046872">
    <property type="term" value="F:metal ion binding"/>
    <property type="evidence" value="ECO:0007669"/>
    <property type="project" value="UniProtKB-KW"/>
</dbReference>
<sequence>MDIQSITLRLIESPLKIPFITHLETVTKRQAIIIEAKDSDGISGFGEADPFSSPWYSGETIVTCWHALLDFLVPMTLQQRISDPSGFDQLLGSVRGNNMAKSGLGQAIWDLYARQKGVYIGKLFGSERKKVTAGAVIAAKDPKEAVEQIQRYSEAGYKRYKIKISRQNDLNLLSAIRQHFPDGELMADANSSYSIQDMDHLKGLDSFGLQMIEQPFAYNDLVDHAYLQAEIKTPVCLDESIASFQDARAALALGSCKIINIKMARVGGWSEAVRIHDLCLKEQLPVWCGGMIEFGVAKAHSIALASLKGFAMPGDLFASSRYWEEEIVEPEIIVDHGFVRVPDQPGMGFTVNRKNLEKLTVNETTIRWNESRPQ</sequence>
<dbReference type="NCBIfam" id="TIGR01928">
    <property type="entry name" value="menC_lowGC_arch"/>
    <property type="match status" value="1"/>
</dbReference>
<evidence type="ECO:0000256" key="3">
    <source>
        <dbReference type="ARBA" id="ARBA00022842"/>
    </source>
</evidence>
<dbReference type="InterPro" id="IPR036849">
    <property type="entry name" value="Enolase-like_C_sf"/>
</dbReference>
<dbReference type="PANTHER" id="PTHR48073:SF5">
    <property type="entry name" value="O-SUCCINYLBENZOATE SYNTHASE"/>
    <property type="match status" value="1"/>
</dbReference>
<evidence type="ECO:0000256" key="1">
    <source>
        <dbReference type="ARBA" id="ARBA00001968"/>
    </source>
</evidence>
<dbReference type="GO" id="GO:0009234">
    <property type="term" value="P:menaquinone biosynthetic process"/>
    <property type="evidence" value="ECO:0007669"/>
    <property type="project" value="UniProtKB-UniRule"/>
</dbReference>
<dbReference type="SMART" id="SM00922">
    <property type="entry name" value="MR_MLE"/>
    <property type="match status" value="1"/>
</dbReference>
<proteinExistence type="predicted"/>
<dbReference type="Proteomes" id="UP000298347">
    <property type="component" value="Unassembled WGS sequence"/>
</dbReference>